<feature type="region of interest" description="Disordered" evidence="1">
    <location>
        <begin position="185"/>
        <end position="212"/>
    </location>
</feature>
<protein>
    <submittedName>
        <fullName evidence="2">Uncharacterized protein</fullName>
    </submittedName>
</protein>
<evidence type="ECO:0000313" key="2">
    <source>
        <dbReference type="EMBL" id="KAJ7214014.1"/>
    </source>
</evidence>
<name>A0AAD6VR95_9AGAR</name>
<gene>
    <name evidence="2" type="ORF">GGX14DRAFT_392785</name>
</gene>
<evidence type="ECO:0000256" key="1">
    <source>
        <dbReference type="SAM" id="MobiDB-lite"/>
    </source>
</evidence>
<dbReference type="AlphaFoldDB" id="A0AAD6VR95"/>
<dbReference type="EMBL" id="JARJCW010000020">
    <property type="protein sequence ID" value="KAJ7214014.1"/>
    <property type="molecule type" value="Genomic_DNA"/>
</dbReference>
<evidence type="ECO:0000313" key="3">
    <source>
        <dbReference type="Proteomes" id="UP001219525"/>
    </source>
</evidence>
<sequence>MSVRHRSRGMQIVQDVRTPQPPENRRLPITRCRFELPDSGMQLLDRLLQLLCAASALHGVLAVVRRPRRAKTLYAHRFTPIAFPRAKTTYRQFMQAFPRGRLLRGVCDRLDEKKLVMGEGRLTQRTGAFGMVAQAGHQKDSATFFIDLEYKTQTLPELIATRKFPGWRLTRPDAVRRRKCAISPLSSPARTVGDAPLNRPPSDGTASIPSATHPSAYDLMTEQHVAVTTASRHPVNGLGSESYSFLDFDCRWHRASHPGREDGPLICGSDAIGQPIRVRIENLQVERLRMLDVAGVAQTAKLDLCRVRHFMTKTTGIASGLVWIQIVHARSSVGE</sequence>
<comment type="caution">
    <text evidence="2">The sequence shown here is derived from an EMBL/GenBank/DDBJ whole genome shotgun (WGS) entry which is preliminary data.</text>
</comment>
<proteinExistence type="predicted"/>
<accession>A0AAD6VR95</accession>
<organism evidence="2 3">
    <name type="scientific">Mycena pura</name>
    <dbReference type="NCBI Taxonomy" id="153505"/>
    <lineage>
        <taxon>Eukaryota</taxon>
        <taxon>Fungi</taxon>
        <taxon>Dikarya</taxon>
        <taxon>Basidiomycota</taxon>
        <taxon>Agaricomycotina</taxon>
        <taxon>Agaricomycetes</taxon>
        <taxon>Agaricomycetidae</taxon>
        <taxon>Agaricales</taxon>
        <taxon>Marasmiineae</taxon>
        <taxon>Mycenaceae</taxon>
        <taxon>Mycena</taxon>
    </lineage>
</organism>
<dbReference type="Proteomes" id="UP001219525">
    <property type="component" value="Unassembled WGS sequence"/>
</dbReference>
<reference evidence="2" key="1">
    <citation type="submission" date="2023-03" db="EMBL/GenBank/DDBJ databases">
        <title>Massive genome expansion in bonnet fungi (Mycena s.s.) driven by repeated elements and novel gene families across ecological guilds.</title>
        <authorList>
            <consortium name="Lawrence Berkeley National Laboratory"/>
            <person name="Harder C.B."/>
            <person name="Miyauchi S."/>
            <person name="Viragh M."/>
            <person name="Kuo A."/>
            <person name="Thoen E."/>
            <person name="Andreopoulos B."/>
            <person name="Lu D."/>
            <person name="Skrede I."/>
            <person name="Drula E."/>
            <person name="Henrissat B."/>
            <person name="Morin E."/>
            <person name="Kohler A."/>
            <person name="Barry K."/>
            <person name="LaButti K."/>
            <person name="Morin E."/>
            <person name="Salamov A."/>
            <person name="Lipzen A."/>
            <person name="Mereny Z."/>
            <person name="Hegedus B."/>
            <person name="Baldrian P."/>
            <person name="Stursova M."/>
            <person name="Weitz H."/>
            <person name="Taylor A."/>
            <person name="Grigoriev I.V."/>
            <person name="Nagy L.G."/>
            <person name="Martin F."/>
            <person name="Kauserud H."/>
        </authorList>
    </citation>
    <scope>NUCLEOTIDE SEQUENCE</scope>
    <source>
        <strain evidence="2">9144</strain>
    </source>
</reference>
<keyword evidence="3" id="KW-1185">Reference proteome</keyword>